<organism evidence="4 5">
    <name type="scientific">Acinetobacter rudis CIP 110305</name>
    <dbReference type="NCBI Taxonomy" id="421052"/>
    <lineage>
        <taxon>Bacteria</taxon>
        <taxon>Pseudomonadati</taxon>
        <taxon>Pseudomonadota</taxon>
        <taxon>Gammaproteobacteria</taxon>
        <taxon>Moraxellales</taxon>
        <taxon>Moraxellaceae</taxon>
        <taxon>Acinetobacter</taxon>
    </lineage>
</organism>
<dbReference type="PROSITE" id="PS51904">
    <property type="entry name" value="GLYCOSYL_HYDROL_F25_2"/>
    <property type="match status" value="1"/>
</dbReference>
<dbReference type="EMBL" id="ATGI01000002">
    <property type="protein sequence ID" value="EPF81593.1"/>
    <property type="molecule type" value="Genomic_DNA"/>
</dbReference>
<evidence type="ECO:0000256" key="2">
    <source>
        <dbReference type="ARBA" id="ARBA00022801"/>
    </source>
</evidence>
<dbReference type="Proteomes" id="UP000014568">
    <property type="component" value="Unassembled WGS sequence"/>
</dbReference>
<reference evidence="4 5" key="1">
    <citation type="submission" date="2013-06" db="EMBL/GenBank/DDBJ databases">
        <title>The Genome Sequence of Acinetobacter rudis CIP 110305.</title>
        <authorList>
            <consortium name="The Broad Institute Genome Sequencing Platform"/>
            <consortium name="The Broad Institute Genome Sequencing Center for Infectious Disease"/>
            <person name="Cerqueira G."/>
            <person name="Feldgarden M."/>
            <person name="Courvalin P."/>
            <person name="Perichon B."/>
            <person name="Grillot-Courvalin C."/>
            <person name="Clermont D."/>
            <person name="Rocha E."/>
            <person name="Yoon E.-J."/>
            <person name="Nemec A."/>
            <person name="Young S.K."/>
            <person name="Zeng Q."/>
            <person name="Gargeya S."/>
            <person name="Fitzgerald M."/>
            <person name="Abouelleil A."/>
            <person name="Alvarado L."/>
            <person name="Berlin A.M."/>
            <person name="Chapman S.B."/>
            <person name="Dewar J."/>
            <person name="Goldberg J."/>
            <person name="Griggs A."/>
            <person name="Gujja S."/>
            <person name="Hansen M."/>
            <person name="Howarth C."/>
            <person name="Imamovic A."/>
            <person name="Larimer J."/>
            <person name="McCowan C."/>
            <person name="Murphy C."/>
            <person name="Pearson M."/>
            <person name="Priest M."/>
            <person name="Roberts A."/>
            <person name="Saif S."/>
            <person name="Shea T."/>
            <person name="Sykes S."/>
            <person name="Wortman J."/>
            <person name="Nusbaum C."/>
            <person name="Birren B."/>
        </authorList>
    </citation>
    <scope>NUCLEOTIDE SEQUENCE [LARGE SCALE GENOMIC DNA]</scope>
    <source>
        <strain evidence="4 5">CIP 110305</strain>
    </source>
</reference>
<dbReference type="PANTHER" id="PTHR34135">
    <property type="entry name" value="LYSOZYME"/>
    <property type="match status" value="1"/>
</dbReference>
<sequence length="256" mass="29859">MINSIFAVPRSSSELKAQPILKGRDHLPNSSMQTILQLCLFILLLISHPSVAQSQYSVRGFDASHHQGTINWTKISPQHYQFVYLKATEGGDYIDPKFQDNWLEAREQGLRVGAYHFYNLCRDAEVQSQNFIHTVPKKDNALAPVIDLEYDTRCINQSTKEQLLKQIKIMHDRLYQHYGKAPIFYTTPNFYALILAGHFNQTPLWIRDYQAQPQLKDRQWTFWQHSKQGKINGIQGEVDLNVFYADQATWQQFIRQ</sequence>
<gene>
    <name evidence="4" type="ORF">F945_00227</name>
</gene>
<proteinExistence type="inferred from homology"/>
<keyword evidence="2" id="KW-0378">Hydrolase</keyword>
<dbReference type="SUPFAM" id="SSF51445">
    <property type="entry name" value="(Trans)glycosidases"/>
    <property type="match status" value="1"/>
</dbReference>
<evidence type="ECO:0000313" key="4">
    <source>
        <dbReference type="EMBL" id="EPF81593.1"/>
    </source>
</evidence>
<dbReference type="InterPro" id="IPR002053">
    <property type="entry name" value="Glyco_hydro_25"/>
</dbReference>
<dbReference type="eggNOG" id="COG3757">
    <property type="taxonomic scope" value="Bacteria"/>
</dbReference>
<dbReference type="InterPro" id="IPR017853">
    <property type="entry name" value="GH"/>
</dbReference>
<dbReference type="Pfam" id="PF01183">
    <property type="entry name" value="Glyco_hydro_25"/>
    <property type="match status" value="1"/>
</dbReference>
<dbReference type="PANTHER" id="PTHR34135:SF2">
    <property type="entry name" value="LYSOZYME"/>
    <property type="match status" value="1"/>
</dbReference>
<evidence type="ECO:0000313" key="5">
    <source>
        <dbReference type="Proteomes" id="UP000014568"/>
    </source>
</evidence>
<dbReference type="GO" id="GO:0016052">
    <property type="term" value="P:carbohydrate catabolic process"/>
    <property type="evidence" value="ECO:0007669"/>
    <property type="project" value="TreeGrafter"/>
</dbReference>
<dbReference type="CDD" id="cd06413">
    <property type="entry name" value="GH25_muramidase_1"/>
    <property type="match status" value="1"/>
</dbReference>
<protein>
    <submittedName>
        <fullName evidence="4">Lysozyme</fullName>
    </submittedName>
</protein>
<dbReference type="PATRIC" id="fig|421052.3.peg.227"/>
<dbReference type="GO" id="GO:0003796">
    <property type="term" value="F:lysozyme activity"/>
    <property type="evidence" value="ECO:0007669"/>
    <property type="project" value="InterPro"/>
</dbReference>
<comment type="caution">
    <text evidence="4">The sequence shown here is derived from an EMBL/GenBank/DDBJ whole genome shotgun (WGS) entry which is preliminary data.</text>
</comment>
<comment type="similarity">
    <text evidence="1">Belongs to the glycosyl hydrolase 25 family.</text>
</comment>
<dbReference type="GO" id="GO:0016998">
    <property type="term" value="P:cell wall macromolecule catabolic process"/>
    <property type="evidence" value="ECO:0007669"/>
    <property type="project" value="InterPro"/>
</dbReference>
<dbReference type="InterPro" id="IPR018077">
    <property type="entry name" value="Glyco_hydro_fam25_subgr"/>
</dbReference>
<dbReference type="GO" id="GO:0009253">
    <property type="term" value="P:peptidoglycan catabolic process"/>
    <property type="evidence" value="ECO:0007669"/>
    <property type="project" value="InterPro"/>
</dbReference>
<keyword evidence="3" id="KW-0326">Glycosidase</keyword>
<dbReference type="SMART" id="SM00641">
    <property type="entry name" value="Glyco_25"/>
    <property type="match status" value="1"/>
</dbReference>
<dbReference type="OrthoDB" id="9798192at2"/>
<accession>S3NT18</accession>
<keyword evidence="5" id="KW-1185">Reference proteome</keyword>
<dbReference type="Gene3D" id="3.20.20.80">
    <property type="entry name" value="Glycosidases"/>
    <property type="match status" value="1"/>
</dbReference>
<dbReference type="STRING" id="632955.GCA_000829675_02074"/>
<dbReference type="AlphaFoldDB" id="S3NT18"/>
<evidence type="ECO:0000256" key="3">
    <source>
        <dbReference type="ARBA" id="ARBA00023295"/>
    </source>
</evidence>
<evidence type="ECO:0000256" key="1">
    <source>
        <dbReference type="ARBA" id="ARBA00010646"/>
    </source>
</evidence>
<dbReference type="HOGENOM" id="CLU_044973_6_2_6"/>
<name>S3NT18_9GAMM</name>